<gene>
    <name evidence="2" type="ORF">DOTSEDRAFT_18964</name>
</gene>
<sequence>MGRPLVSVPNLDGCGHSSGLVIEEQEPRLNAATPFLKEEVISIYASIWRNATESATAIDLDIAGYCEEGLKSCIAAINTRNFDPNSAPWTSMAEDFRMSFSSSKHRATTKPEHVQIFKDMTAEMARSPDQHPEHVNPGVSGRRIY</sequence>
<evidence type="ECO:0000313" key="3">
    <source>
        <dbReference type="Proteomes" id="UP000016933"/>
    </source>
</evidence>
<evidence type="ECO:0000256" key="1">
    <source>
        <dbReference type="SAM" id="MobiDB-lite"/>
    </source>
</evidence>
<feature type="region of interest" description="Disordered" evidence="1">
    <location>
        <begin position="125"/>
        <end position="145"/>
    </location>
</feature>
<dbReference type="HOGENOM" id="CLU_1786794_0_0_1"/>
<dbReference type="Proteomes" id="UP000016933">
    <property type="component" value="Unassembled WGS sequence"/>
</dbReference>
<name>N1PY24_DOTSN</name>
<reference evidence="2 3" key="2">
    <citation type="journal article" date="2012" name="PLoS Pathog.">
        <title>Diverse lifestyles and strategies of plant pathogenesis encoded in the genomes of eighteen Dothideomycetes fungi.</title>
        <authorList>
            <person name="Ohm R.A."/>
            <person name="Feau N."/>
            <person name="Henrissat B."/>
            <person name="Schoch C.L."/>
            <person name="Horwitz B.A."/>
            <person name="Barry K.W."/>
            <person name="Condon B.J."/>
            <person name="Copeland A.C."/>
            <person name="Dhillon B."/>
            <person name="Glaser F."/>
            <person name="Hesse C.N."/>
            <person name="Kosti I."/>
            <person name="LaButti K."/>
            <person name="Lindquist E.A."/>
            <person name="Lucas S."/>
            <person name="Salamov A.A."/>
            <person name="Bradshaw R.E."/>
            <person name="Ciuffetti L."/>
            <person name="Hamelin R.C."/>
            <person name="Kema G.H.J."/>
            <person name="Lawrence C."/>
            <person name="Scott J.A."/>
            <person name="Spatafora J.W."/>
            <person name="Turgeon B.G."/>
            <person name="de Wit P.J.G.M."/>
            <person name="Zhong S."/>
            <person name="Goodwin S.B."/>
            <person name="Grigoriev I.V."/>
        </authorList>
    </citation>
    <scope>NUCLEOTIDE SEQUENCE [LARGE SCALE GENOMIC DNA]</scope>
    <source>
        <strain evidence="3">NZE10 / CBS 128990</strain>
    </source>
</reference>
<dbReference type="EMBL" id="KB446535">
    <property type="protein sequence ID" value="EME48431.1"/>
    <property type="molecule type" value="Genomic_DNA"/>
</dbReference>
<accession>N1PY24</accession>
<dbReference type="OrthoDB" id="3644271at2759"/>
<organism evidence="2 3">
    <name type="scientific">Dothistroma septosporum (strain NZE10 / CBS 128990)</name>
    <name type="common">Red band needle blight fungus</name>
    <name type="synonym">Mycosphaerella pini</name>
    <dbReference type="NCBI Taxonomy" id="675120"/>
    <lineage>
        <taxon>Eukaryota</taxon>
        <taxon>Fungi</taxon>
        <taxon>Dikarya</taxon>
        <taxon>Ascomycota</taxon>
        <taxon>Pezizomycotina</taxon>
        <taxon>Dothideomycetes</taxon>
        <taxon>Dothideomycetidae</taxon>
        <taxon>Mycosphaerellales</taxon>
        <taxon>Mycosphaerellaceae</taxon>
        <taxon>Dothistroma</taxon>
    </lineage>
</organism>
<proteinExistence type="predicted"/>
<reference evidence="3" key="1">
    <citation type="journal article" date="2012" name="PLoS Genet.">
        <title>The genomes of the fungal plant pathogens Cladosporium fulvum and Dothistroma septosporum reveal adaptation to different hosts and lifestyles but also signatures of common ancestry.</title>
        <authorList>
            <person name="de Wit P.J.G.M."/>
            <person name="van der Burgt A."/>
            <person name="Oekmen B."/>
            <person name="Stergiopoulos I."/>
            <person name="Abd-Elsalam K.A."/>
            <person name="Aerts A.L."/>
            <person name="Bahkali A.H."/>
            <person name="Beenen H.G."/>
            <person name="Chettri P."/>
            <person name="Cox M.P."/>
            <person name="Datema E."/>
            <person name="de Vries R.P."/>
            <person name="Dhillon B."/>
            <person name="Ganley A.R."/>
            <person name="Griffiths S.A."/>
            <person name="Guo Y."/>
            <person name="Hamelin R.C."/>
            <person name="Henrissat B."/>
            <person name="Kabir M.S."/>
            <person name="Jashni M.K."/>
            <person name="Kema G."/>
            <person name="Klaubauf S."/>
            <person name="Lapidus A."/>
            <person name="Levasseur A."/>
            <person name="Lindquist E."/>
            <person name="Mehrabi R."/>
            <person name="Ohm R.A."/>
            <person name="Owen T.J."/>
            <person name="Salamov A."/>
            <person name="Schwelm A."/>
            <person name="Schijlen E."/>
            <person name="Sun H."/>
            <person name="van den Burg H.A."/>
            <person name="van Ham R.C.H.J."/>
            <person name="Zhang S."/>
            <person name="Goodwin S.B."/>
            <person name="Grigoriev I.V."/>
            <person name="Collemare J."/>
            <person name="Bradshaw R.E."/>
        </authorList>
    </citation>
    <scope>NUCLEOTIDE SEQUENCE [LARGE SCALE GENOMIC DNA]</scope>
    <source>
        <strain evidence="3">NZE10 / CBS 128990</strain>
    </source>
</reference>
<protein>
    <submittedName>
        <fullName evidence="2">Uncharacterized protein</fullName>
    </submittedName>
</protein>
<evidence type="ECO:0000313" key="2">
    <source>
        <dbReference type="EMBL" id="EME48431.1"/>
    </source>
</evidence>
<dbReference type="AlphaFoldDB" id="N1PY24"/>
<keyword evidence="3" id="KW-1185">Reference proteome</keyword>